<dbReference type="OrthoDB" id="993124at2759"/>
<keyword evidence="2" id="KW-1185">Reference proteome</keyword>
<gene>
    <name evidence="1" type="ORF">Goshw_029593</name>
</gene>
<reference evidence="1 2" key="1">
    <citation type="journal article" date="2019" name="Genome Biol. Evol.">
        <title>Insights into the evolution of the New World diploid cottons (Gossypium, subgenus Houzingenia) based on genome sequencing.</title>
        <authorList>
            <person name="Grover C.E."/>
            <person name="Arick M.A. 2nd"/>
            <person name="Thrash A."/>
            <person name="Conover J.L."/>
            <person name="Sanders W.S."/>
            <person name="Peterson D.G."/>
            <person name="Frelichowski J.E."/>
            <person name="Scheffler J.A."/>
            <person name="Scheffler B.E."/>
            <person name="Wendel J.F."/>
        </authorList>
    </citation>
    <scope>NUCLEOTIDE SEQUENCE [LARGE SCALE GENOMIC DNA]</scope>
    <source>
        <strain evidence="1">1</strain>
        <tissue evidence="1">Leaf</tissue>
    </source>
</reference>
<sequence>MAEAIAVDIAGELITKLISRAPSQIGVWWNFKDDLDDFKRTFSTIKAVLLDPEQRY</sequence>
<feature type="non-terminal residue" evidence="1">
    <location>
        <position position="56"/>
    </location>
</feature>
<dbReference type="EMBL" id="JABFAF010268821">
    <property type="protein sequence ID" value="MBA0877606.1"/>
    <property type="molecule type" value="Genomic_DNA"/>
</dbReference>
<dbReference type="AlphaFoldDB" id="A0A7J9N3F0"/>
<protein>
    <recommendedName>
        <fullName evidence="3">Rx N-terminal domain-containing protein</fullName>
    </recommendedName>
</protein>
<organism evidence="1 2">
    <name type="scientific">Gossypium schwendimanii</name>
    <name type="common">Cotton</name>
    <dbReference type="NCBI Taxonomy" id="34291"/>
    <lineage>
        <taxon>Eukaryota</taxon>
        <taxon>Viridiplantae</taxon>
        <taxon>Streptophyta</taxon>
        <taxon>Embryophyta</taxon>
        <taxon>Tracheophyta</taxon>
        <taxon>Spermatophyta</taxon>
        <taxon>Magnoliopsida</taxon>
        <taxon>eudicotyledons</taxon>
        <taxon>Gunneridae</taxon>
        <taxon>Pentapetalae</taxon>
        <taxon>rosids</taxon>
        <taxon>malvids</taxon>
        <taxon>Malvales</taxon>
        <taxon>Malvaceae</taxon>
        <taxon>Malvoideae</taxon>
        <taxon>Gossypium</taxon>
    </lineage>
</organism>
<evidence type="ECO:0000313" key="2">
    <source>
        <dbReference type="Proteomes" id="UP000593576"/>
    </source>
</evidence>
<comment type="caution">
    <text evidence="1">The sequence shown here is derived from an EMBL/GenBank/DDBJ whole genome shotgun (WGS) entry which is preliminary data.</text>
</comment>
<name>A0A7J9N3F0_GOSSC</name>
<evidence type="ECO:0000313" key="1">
    <source>
        <dbReference type="EMBL" id="MBA0877606.1"/>
    </source>
</evidence>
<evidence type="ECO:0008006" key="3">
    <source>
        <dbReference type="Google" id="ProtNLM"/>
    </source>
</evidence>
<dbReference type="Proteomes" id="UP000593576">
    <property type="component" value="Unassembled WGS sequence"/>
</dbReference>
<proteinExistence type="predicted"/>
<accession>A0A7J9N3F0</accession>